<dbReference type="InterPro" id="IPR025349">
    <property type="entry name" value="DUF4253"/>
</dbReference>
<evidence type="ECO:0000313" key="3">
    <source>
        <dbReference type="Proteomes" id="UP000248926"/>
    </source>
</evidence>
<evidence type="ECO:0000313" key="2">
    <source>
        <dbReference type="EMBL" id="RAO74997.1"/>
    </source>
</evidence>
<gene>
    <name evidence="2" type="ORF">CA260_12835</name>
</gene>
<accession>A0A328NXQ9</accession>
<sequence length="259" mass="29159">MTNDADLRDRRRFLRYVTHIFGTVPLLGRWSRATATDIKVSRGKLPFDYEIVPGAEAADRISALRKRESCVPVVLGEPSRLATLASLLRSNGSFDETKRKGLALDVDKWIRDRRASDPDYYIADGPLTGVELVEPLTSVRDVLSGTYLPKVAIALCRVTEPWEVAAVLRPGGWNDCPDSTVHLAFFKRWYELYGAVVTSMTDDVIEFTVAHPPKSPQQATRLAEEQFVYCADIVHQGVNSIRNLAAILTSANNWYFWWD</sequence>
<dbReference type="AlphaFoldDB" id="A0A328NXQ9"/>
<proteinExistence type="predicted"/>
<dbReference type="Pfam" id="PF14062">
    <property type="entry name" value="DUF4253"/>
    <property type="match status" value="1"/>
</dbReference>
<name>A0A328NXQ9_9GAMM</name>
<evidence type="ECO:0000259" key="1">
    <source>
        <dbReference type="Pfam" id="PF14062"/>
    </source>
</evidence>
<dbReference type="RefSeq" id="WP_111983492.1">
    <property type="nucleotide sequence ID" value="NZ_NFZS01000004.1"/>
</dbReference>
<keyword evidence="3" id="KW-1185">Reference proteome</keyword>
<dbReference type="Proteomes" id="UP000248926">
    <property type="component" value="Unassembled WGS sequence"/>
</dbReference>
<feature type="domain" description="DUF4253" evidence="1">
    <location>
        <begin position="153"/>
        <end position="259"/>
    </location>
</feature>
<protein>
    <recommendedName>
        <fullName evidence="1">DUF4253 domain-containing protein</fullName>
    </recommendedName>
</protein>
<dbReference type="OrthoDB" id="6115134at2"/>
<organism evidence="2 3">
    <name type="scientific">Dyella jiangningensis</name>
    <dbReference type="NCBI Taxonomy" id="1379159"/>
    <lineage>
        <taxon>Bacteria</taxon>
        <taxon>Pseudomonadati</taxon>
        <taxon>Pseudomonadota</taxon>
        <taxon>Gammaproteobacteria</taxon>
        <taxon>Lysobacterales</taxon>
        <taxon>Rhodanobacteraceae</taxon>
        <taxon>Dyella</taxon>
    </lineage>
</organism>
<comment type="caution">
    <text evidence="2">The sequence shown here is derived from an EMBL/GenBank/DDBJ whole genome shotgun (WGS) entry which is preliminary data.</text>
</comment>
<reference evidence="2 3" key="1">
    <citation type="journal article" date="2018" name="Genet. Mol. Biol.">
        <title>The genome sequence of Dyella jiangningensis FCAV SCS01 from a lignocellulose-decomposing microbial consortium metagenome reveals potential for biotechnological applications.</title>
        <authorList>
            <person name="Desiderato J.G."/>
            <person name="Alvarenga D.O."/>
            <person name="Constancio M.T.L."/>
            <person name="Alves L.M.C."/>
            <person name="Varani A.M."/>
        </authorList>
    </citation>
    <scope>NUCLEOTIDE SEQUENCE [LARGE SCALE GENOMIC DNA]</scope>
    <source>
        <strain evidence="2 3">FCAV SCS01</strain>
    </source>
</reference>
<dbReference type="EMBL" id="NFZS01000004">
    <property type="protein sequence ID" value="RAO74997.1"/>
    <property type="molecule type" value="Genomic_DNA"/>
</dbReference>